<name>A0AAD5WUG1_9PEZI</name>
<dbReference type="AlphaFoldDB" id="A0AAD5WUG1"/>
<keyword evidence="3" id="KW-1185">Reference proteome</keyword>
<feature type="compositionally biased region" description="Basic and acidic residues" evidence="1">
    <location>
        <begin position="498"/>
        <end position="507"/>
    </location>
</feature>
<feature type="region of interest" description="Disordered" evidence="1">
    <location>
        <begin position="1"/>
        <end position="166"/>
    </location>
</feature>
<gene>
    <name evidence="2" type="ORF">MKZ38_009908</name>
</gene>
<dbReference type="Proteomes" id="UP001201980">
    <property type="component" value="Unassembled WGS sequence"/>
</dbReference>
<feature type="region of interest" description="Disordered" evidence="1">
    <location>
        <begin position="461"/>
        <end position="507"/>
    </location>
</feature>
<proteinExistence type="predicted"/>
<accession>A0AAD5WUG1</accession>
<evidence type="ECO:0000313" key="2">
    <source>
        <dbReference type="EMBL" id="KAJ2903423.1"/>
    </source>
</evidence>
<dbReference type="EMBL" id="JAKWBI020000081">
    <property type="protein sequence ID" value="KAJ2903423.1"/>
    <property type="molecule type" value="Genomic_DNA"/>
</dbReference>
<reference evidence="2" key="1">
    <citation type="submission" date="2022-07" db="EMBL/GenBank/DDBJ databases">
        <title>Draft genome sequence of Zalerion maritima ATCC 34329, a (micro)plastics degrading marine fungus.</title>
        <authorList>
            <person name="Paco A."/>
            <person name="Goncalves M.F.M."/>
            <person name="Rocha-Santos T.A.P."/>
            <person name="Alves A."/>
        </authorList>
    </citation>
    <scope>NUCLEOTIDE SEQUENCE</scope>
    <source>
        <strain evidence="2">ATCC 34329</strain>
    </source>
</reference>
<evidence type="ECO:0000256" key="1">
    <source>
        <dbReference type="SAM" id="MobiDB-lite"/>
    </source>
</evidence>
<comment type="caution">
    <text evidence="2">The sequence shown here is derived from an EMBL/GenBank/DDBJ whole genome shotgun (WGS) entry which is preliminary data.</text>
</comment>
<sequence length="785" mass="84419">MGRVDNVGQAPSRRGRPPGSKNKSKLAKAQVKPRPGRDLAVARGRALGGNATSPSPRNISITEISSRSVSPADSAVPGARESQDVDARSHSNSQTNPGQVRASNNSRPIQKNASQRQNLNVAPSGHGSTPMHQDTPLSPAAVPRVPSGATSVNQRDPRSYSAVGRRVGDAARSGEMKGTWTNWGQIMSDAVYHGNTGNPERLATGAFTPTPTSTPQVQDPLYTASRAAQDCLPGVPFTSRCELLSHSPSQLSLGKPCSASSGPDSDTMMTGVSPRNSTNPWGSVKRKDYGLNTPSPRAAGRDSSIMMARQSINANRCSPSSGSILPGARAANGATPSIPTNQAIGNASTAGFNQAGSSVTPMPRTQGSGTQIGMAFQPGGSQQFAGQPTINGLGRQCNTCQVPYPVNQRQASNNSSDALYDMMSSSNEDKDNNDVQRSYDLAMRLTAFFIYIVDAAELRDSSGSSSVSTSAAKGESDGGDRQNSNTIHFSPINKPKGKKETSDSQGPAKKDLNIKLLISQMLTTHPWLQLFLLRTPWVKAVSSASYTLSDGSTVASTLNNSNIPGTDAENITKVIHLWNNQPQILIAILFRFRELLKYDILHEEVASGLCVDCHSVPTKKRAKRMKYVLGLYCEEVVREHKKQMDRQMMEKMSEGERVFLEQTWGPIFTSVVECLDTTVTVGSNTSKTNCPTISSQASSQAPIQTADLQFLHFLISSRMKNWSLLHDPTSFATPPVFNKPELHSFHAFRSSLFRFALALGTPVEARNTDKVFVEMRKMALAGAKV</sequence>
<evidence type="ECO:0000313" key="3">
    <source>
        <dbReference type="Proteomes" id="UP001201980"/>
    </source>
</evidence>
<feature type="compositionally biased region" description="Polar residues" evidence="1">
    <location>
        <begin position="90"/>
        <end position="136"/>
    </location>
</feature>
<feature type="compositionally biased region" description="Polar residues" evidence="1">
    <location>
        <begin position="248"/>
        <end position="281"/>
    </location>
</feature>
<feature type="compositionally biased region" description="Polar residues" evidence="1">
    <location>
        <begin position="406"/>
        <end position="417"/>
    </location>
</feature>
<feature type="region of interest" description="Disordered" evidence="1">
    <location>
        <begin position="248"/>
        <end position="300"/>
    </location>
</feature>
<protein>
    <submittedName>
        <fullName evidence="2">Uncharacterized protein</fullName>
    </submittedName>
</protein>
<feature type="compositionally biased region" description="Polar residues" evidence="1">
    <location>
        <begin position="50"/>
        <end position="71"/>
    </location>
</feature>
<feature type="region of interest" description="Disordered" evidence="1">
    <location>
        <begin position="406"/>
        <end position="433"/>
    </location>
</feature>
<feature type="compositionally biased region" description="Low complexity" evidence="1">
    <location>
        <begin position="461"/>
        <end position="470"/>
    </location>
</feature>
<organism evidence="2 3">
    <name type="scientific">Zalerion maritima</name>
    <dbReference type="NCBI Taxonomy" id="339359"/>
    <lineage>
        <taxon>Eukaryota</taxon>
        <taxon>Fungi</taxon>
        <taxon>Dikarya</taxon>
        <taxon>Ascomycota</taxon>
        <taxon>Pezizomycotina</taxon>
        <taxon>Sordariomycetes</taxon>
        <taxon>Lulworthiomycetidae</taxon>
        <taxon>Lulworthiales</taxon>
        <taxon>Lulworthiaceae</taxon>
        <taxon>Zalerion</taxon>
    </lineage>
</organism>